<gene>
    <name evidence="4" type="ORF">PFISCL1PPCAC_9995</name>
</gene>
<feature type="compositionally biased region" description="Pro residues" evidence="2">
    <location>
        <begin position="549"/>
        <end position="564"/>
    </location>
</feature>
<comment type="caution">
    <text evidence="4">The sequence shown here is derived from an EMBL/GenBank/DDBJ whole genome shotgun (WGS) entry which is preliminary data.</text>
</comment>
<dbReference type="PANTHER" id="PTHR13037:SF24">
    <property type="entry name" value="POLYCOMB PROTEIN PCL-RELATED"/>
    <property type="match status" value="1"/>
</dbReference>
<accession>A0AAV5VKA3</accession>
<dbReference type="InterPro" id="IPR011993">
    <property type="entry name" value="PH-like_dom_sf"/>
</dbReference>
<dbReference type="SUPFAM" id="SSF50729">
    <property type="entry name" value="PH domain-like"/>
    <property type="match status" value="1"/>
</dbReference>
<dbReference type="PROSITE" id="PS50229">
    <property type="entry name" value="WH1"/>
    <property type="match status" value="1"/>
</dbReference>
<feature type="compositionally biased region" description="Pro residues" evidence="2">
    <location>
        <begin position="606"/>
        <end position="619"/>
    </location>
</feature>
<dbReference type="PRINTS" id="PR01217">
    <property type="entry name" value="PRICHEXTENSN"/>
</dbReference>
<evidence type="ECO:0000256" key="2">
    <source>
        <dbReference type="SAM" id="MobiDB-lite"/>
    </source>
</evidence>
<dbReference type="InterPro" id="IPR000697">
    <property type="entry name" value="WH1/EVH1_dom"/>
</dbReference>
<evidence type="ECO:0000313" key="4">
    <source>
        <dbReference type="EMBL" id="GMT18698.1"/>
    </source>
</evidence>
<feature type="compositionally biased region" description="Polar residues" evidence="2">
    <location>
        <begin position="267"/>
        <end position="281"/>
    </location>
</feature>
<name>A0AAV5VKA3_9BILA</name>
<evidence type="ECO:0000313" key="5">
    <source>
        <dbReference type="Proteomes" id="UP001432322"/>
    </source>
</evidence>
<feature type="region of interest" description="Disordered" evidence="2">
    <location>
        <begin position="698"/>
        <end position="721"/>
    </location>
</feature>
<feature type="compositionally biased region" description="Low complexity" evidence="2">
    <location>
        <begin position="483"/>
        <end position="497"/>
    </location>
</feature>
<feature type="domain" description="WH1" evidence="3">
    <location>
        <begin position="137"/>
        <end position="248"/>
    </location>
</feature>
<dbReference type="SMART" id="SM00461">
    <property type="entry name" value="WH1"/>
    <property type="match status" value="1"/>
</dbReference>
<keyword evidence="1" id="KW-0945">Host-virus interaction</keyword>
<feature type="region of interest" description="Disordered" evidence="2">
    <location>
        <begin position="314"/>
        <end position="684"/>
    </location>
</feature>
<feature type="compositionally biased region" description="Low complexity" evidence="2">
    <location>
        <begin position="358"/>
        <end position="374"/>
    </location>
</feature>
<dbReference type="Pfam" id="PF00568">
    <property type="entry name" value="WH1"/>
    <property type="match status" value="1"/>
</dbReference>
<dbReference type="PANTHER" id="PTHR13037">
    <property type="entry name" value="FORMIN"/>
    <property type="match status" value="1"/>
</dbReference>
<dbReference type="EMBL" id="BTSY01000003">
    <property type="protein sequence ID" value="GMT18698.1"/>
    <property type="molecule type" value="Genomic_DNA"/>
</dbReference>
<feature type="compositionally biased region" description="Pro residues" evidence="2">
    <location>
        <begin position="660"/>
        <end position="669"/>
    </location>
</feature>
<feature type="region of interest" description="Disordered" evidence="2">
    <location>
        <begin position="249"/>
        <end position="300"/>
    </location>
</feature>
<evidence type="ECO:0000256" key="1">
    <source>
        <dbReference type="ARBA" id="ARBA00022581"/>
    </source>
</evidence>
<keyword evidence="5" id="KW-1185">Reference proteome</keyword>
<dbReference type="AlphaFoldDB" id="A0AAV5VKA3"/>
<feature type="compositionally biased region" description="Basic and acidic residues" evidence="2">
    <location>
        <begin position="464"/>
        <end position="482"/>
    </location>
</feature>
<evidence type="ECO:0000259" key="3">
    <source>
        <dbReference type="PROSITE" id="PS50229"/>
    </source>
</evidence>
<feature type="compositionally biased region" description="Pro residues" evidence="2">
    <location>
        <begin position="626"/>
        <end position="652"/>
    </location>
</feature>
<feature type="compositionally biased region" description="Basic residues" evidence="2">
    <location>
        <begin position="89"/>
        <end position="98"/>
    </location>
</feature>
<organism evidence="4 5">
    <name type="scientific">Pristionchus fissidentatus</name>
    <dbReference type="NCBI Taxonomy" id="1538716"/>
    <lineage>
        <taxon>Eukaryota</taxon>
        <taxon>Metazoa</taxon>
        <taxon>Ecdysozoa</taxon>
        <taxon>Nematoda</taxon>
        <taxon>Chromadorea</taxon>
        <taxon>Rhabditida</taxon>
        <taxon>Rhabditina</taxon>
        <taxon>Diplogasteromorpha</taxon>
        <taxon>Diplogasteroidea</taxon>
        <taxon>Neodiplogasteridae</taxon>
        <taxon>Pristionchus</taxon>
    </lineage>
</organism>
<dbReference type="Gene3D" id="2.30.29.30">
    <property type="entry name" value="Pleckstrin-homology domain (PH domain)/Phosphotyrosine-binding domain (PTB)"/>
    <property type="match status" value="1"/>
</dbReference>
<sequence length="752" mass="82731">MLSAYTVPHRFSSQRTPCRVTVDDTTVDSPLYHRRSVYYVCDRLEIDTEEERSIYENGQYTFLQESNGRNGSIYYPSSLPSFRVPPLEKKRKKKRNREKSRDDEIMSSQLLRAVTSPQRQNLSALLDDSERRRIADLLGRDAEVLSSGIAQLLFSTGSSWDERARGVVCYVKDYTMKTKSIAVIDPAIENTRILDAIKWSSISQVSMSSHKFLITFEVDAEIVMGLNFHSEVEANHFYHVLIEAQQKSDVRRSMRGSKRPKEKPQPSKVSPLSQQSTSSRDSGIVVEEEKPKKKKESKESKSIIALFFGSKKKKKKREEEEGKRSRSNSTFHVPVADSSSSSKVEYNGDSSDRKIDWRSNSPSSSSSSTRPPTTKFEFKPGEGFNDAWNDETESSIPVSSFSSLTINPSTLPVSPSFSHSTPADYGSNSVPLLMTNRSGSLENAAHRSSIRMSKTSTPSTRRTTPKEIKLASDAKRADRHWESPILSSALPSPLPSIDTSPPQMRGPLPAPHRSRSPTPPRRPPHRSRNEDAVAANRSTIYIQSSASPLSPPPSYPPPPPPPTSAPETTVPTVHYRLSGPREAPPPPAPHHQRESTVLPPQSIPTVFPPTSSPPPPPPTLVVAPTVSPPSPPPIPAPTVSSPPPPPPLPPTSIPIVTSTPPSPPPPPPSTTTVSSTRNGAPPINDLLSQIRSVNKDNFLKTVDRTEPSPTTPAPNGGIMESLQKEIEKRRTVMNESSCDEGTVMADCQSIID</sequence>
<feature type="compositionally biased region" description="Polar residues" evidence="2">
    <location>
        <begin position="394"/>
        <end position="441"/>
    </location>
</feature>
<protein>
    <recommendedName>
        <fullName evidence="3">WH1 domain-containing protein</fullName>
    </recommendedName>
</protein>
<feature type="compositionally biased region" description="Basic and acidic residues" evidence="2">
    <location>
        <begin position="287"/>
        <end position="300"/>
    </location>
</feature>
<proteinExistence type="predicted"/>
<dbReference type="Proteomes" id="UP001432322">
    <property type="component" value="Unassembled WGS sequence"/>
</dbReference>
<reference evidence="4" key="1">
    <citation type="submission" date="2023-10" db="EMBL/GenBank/DDBJ databases">
        <title>Genome assembly of Pristionchus species.</title>
        <authorList>
            <person name="Yoshida K."/>
            <person name="Sommer R.J."/>
        </authorList>
    </citation>
    <scope>NUCLEOTIDE SEQUENCE</scope>
    <source>
        <strain evidence="4">RS5133</strain>
    </source>
</reference>
<feature type="region of interest" description="Disordered" evidence="2">
    <location>
        <begin position="84"/>
        <end position="107"/>
    </location>
</feature>
<feature type="compositionally biased region" description="Low complexity" evidence="2">
    <location>
        <begin position="453"/>
        <end position="462"/>
    </location>
</feature>